<feature type="transmembrane region" description="Helical" evidence="1">
    <location>
        <begin position="71"/>
        <end position="91"/>
    </location>
</feature>
<reference evidence="2 3" key="1">
    <citation type="submission" date="2019-08" db="EMBL/GenBank/DDBJ databases">
        <title>Deep-cultivation of Planctomycetes and their phenomic and genomic characterization uncovers novel biology.</title>
        <authorList>
            <person name="Wiegand S."/>
            <person name="Jogler M."/>
            <person name="Boedeker C."/>
            <person name="Pinto D."/>
            <person name="Vollmers J."/>
            <person name="Rivas-Marin E."/>
            <person name="Kohn T."/>
            <person name="Peeters S.H."/>
            <person name="Heuer A."/>
            <person name="Rast P."/>
            <person name="Oberbeckmann S."/>
            <person name="Bunk B."/>
            <person name="Jeske O."/>
            <person name="Meyerdierks A."/>
            <person name="Storesund J.E."/>
            <person name="Kallscheuer N."/>
            <person name="Luecker S."/>
            <person name="Lage O.M."/>
            <person name="Pohl T."/>
            <person name="Merkel B.J."/>
            <person name="Hornburger P."/>
            <person name="Mueller R.-W."/>
            <person name="Bruemmer F."/>
            <person name="Labrenz M."/>
            <person name="Spormann A.M."/>
            <person name="Op den Camp H."/>
            <person name="Overmann J."/>
            <person name="Amann R."/>
            <person name="Jetten M.S.M."/>
            <person name="Mascher T."/>
            <person name="Medema M.H."/>
            <person name="Devos D.P."/>
            <person name="Kaster A.-K."/>
            <person name="Ovreas L."/>
            <person name="Rohde M."/>
            <person name="Galperin M.Y."/>
            <person name="Jogler C."/>
        </authorList>
    </citation>
    <scope>NUCLEOTIDE SEQUENCE [LARGE SCALE GENOMIC DNA]</scope>
    <source>
        <strain evidence="2 3">OJF2</strain>
    </source>
</reference>
<feature type="transmembrane region" description="Helical" evidence="1">
    <location>
        <begin position="45"/>
        <end position="64"/>
    </location>
</feature>
<keyword evidence="1" id="KW-0472">Membrane</keyword>
<dbReference type="RefSeq" id="WP_210420136.1">
    <property type="nucleotide sequence ID" value="NZ_CP042997.1"/>
</dbReference>
<dbReference type="Proteomes" id="UP000324233">
    <property type="component" value="Chromosome"/>
</dbReference>
<gene>
    <name evidence="2" type="ORF">OJF2_46080</name>
</gene>
<dbReference type="AlphaFoldDB" id="A0A5B9W805"/>
<evidence type="ECO:0000313" key="2">
    <source>
        <dbReference type="EMBL" id="QEH36050.1"/>
    </source>
</evidence>
<feature type="transmembrane region" description="Helical" evidence="1">
    <location>
        <begin position="12"/>
        <end position="33"/>
    </location>
</feature>
<proteinExistence type="predicted"/>
<protein>
    <submittedName>
        <fullName evidence="2">Uncharacterized protein</fullName>
    </submittedName>
</protein>
<sequence length="144" mass="14811">MRWHRLSMSVRRILVGMVCGAVVGVLLKYAAYGGPQGPVEEAKELATVAGFACTVAVLGGLAGGMLTASGWVVFAGGIVGAVVVGLLGVVATHHLKGLIYSVLGGPLGALFAFVHVVNCRTEKPSDLTKVSPPSAGIWDDELDR</sequence>
<name>A0A5B9W805_9BACT</name>
<organism evidence="2 3">
    <name type="scientific">Aquisphaera giovannonii</name>
    <dbReference type="NCBI Taxonomy" id="406548"/>
    <lineage>
        <taxon>Bacteria</taxon>
        <taxon>Pseudomonadati</taxon>
        <taxon>Planctomycetota</taxon>
        <taxon>Planctomycetia</taxon>
        <taxon>Isosphaerales</taxon>
        <taxon>Isosphaeraceae</taxon>
        <taxon>Aquisphaera</taxon>
    </lineage>
</organism>
<dbReference type="EMBL" id="CP042997">
    <property type="protein sequence ID" value="QEH36050.1"/>
    <property type="molecule type" value="Genomic_DNA"/>
</dbReference>
<evidence type="ECO:0000313" key="3">
    <source>
        <dbReference type="Proteomes" id="UP000324233"/>
    </source>
</evidence>
<dbReference type="KEGG" id="agv:OJF2_46080"/>
<keyword evidence="3" id="KW-1185">Reference proteome</keyword>
<evidence type="ECO:0000256" key="1">
    <source>
        <dbReference type="SAM" id="Phobius"/>
    </source>
</evidence>
<accession>A0A5B9W805</accession>
<keyword evidence="1" id="KW-0812">Transmembrane</keyword>
<feature type="transmembrane region" description="Helical" evidence="1">
    <location>
        <begin position="97"/>
        <end position="117"/>
    </location>
</feature>
<keyword evidence="1" id="KW-1133">Transmembrane helix</keyword>